<dbReference type="PANTHER" id="PTHR23427">
    <property type="entry name" value="SURFEIT LOCUS PROTEIN"/>
    <property type="match status" value="1"/>
</dbReference>
<evidence type="ECO:0000256" key="2">
    <source>
        <dbReference type="ARBA" id="ARBA00022692"/>
    </source>
</evidence>
<organism evidence="6">
    <name type="scientific">freshwater metagenome</name>
    <dbReference type="NCBI Taxonomy" id="449393"/>
    <lineage>
        <taxon>unclassified sequences</taxon>
        <taxon>metagenomes</taxon>
        <taxon>ecological metagenomes</taxon>
    </lineage>
</organism>
<evidence type="ECO:0000256" key="3">
    <source>
        <dbReference type="ARBA" id="ARBA00022989"/>
    </source>
</evidence>
<dbReference type="CDD" id="cd06662">
    <property type="entry name" value="SURF1"/>
    <property type="match status" value="1"/>
</dbReference>
<evidence type="ECO:0000256" key="5">
    <source>
        <dbReference type="SAM" id="Phobius"/>
    </source>
</evidence>
<protein>
    <submittedName>
        <fullName evidence="6">Unannotated protein</fullName>
    </submittedName>
</protein>
<dbReference type="GO" id="GO:0016020">
    <property type="term" value="C:membrane"/>
    <property type="evidence" value="ECO:0007669"/>
    <property type="project" value="UniProtKB-SubCell"/>
</dbReference>
<sequence>MSGEIKDDLNTKESWAFFKSVIALLLIGLCLWGGQWQYQRGVDRHERNTIVKERITKPAVSLDEIFDLSSDPQSFEWRLVRSTGEFDQSKQILLRNRYYEGKYGFQVLTLFRTSSGDKFWVDRGWVQAGATALTKPTIVPLPSGQVDIEGRIRLDSSLPRGAFFAISSGNQEIISKLNAQSRLETENYYIDLISGSIPQLTPAAPAQLPELSDGPHMAYALQWVFFAGLAGYGRILIRRTR</sequence>
<feature type="transmembrane region" description="Helical" evidence="5">
    <location>
        <begin position="21"/>
        <end position="38"/>
    </location>
</feature>
<gene>
    <name evidence="6" type="ORF">UFOPK1689_00301</name>
</gene>
<name>A0A6J6DP90_9ZZZZ</name>
<dbReference type="AlphaFoldDB" id="A0A6J6DP90"/>
<evidence type="ECO:0000256" key="4">
    <source>
        <dbReference type="ARBA" id="ARBA00023136"/>
    </source>
</evidence>
<keyword evidence="2 5" id="KW-0812">Transmembrane</keyword>
<evidence type="ECO:0000313" key="6">
    <source>
        <dbReference type="EMBL" id="CAB4565256.1"/>
    </source>
</evidence>
<dbReference type="InterPro" id="IPR045214">
    <property type="entry name" value="Surf1/Surf4"/>
</dbReference>
<dbReference type="EMBL" id="CAEZTN010000004">
    <property type="protein sequence ID" value="CAB4565256.1"/>
    <property type="molecule type" value="Genomic_DNA"/>
</dbReference>
<dbReference type="InterPro" id="IPR002994">
    <property type="entry name" value="Surf1/Shy1"/>
</dbReference>
<dbReference type="Pfam" id="PF02104">
    <property type="entry name" value="SURF1"/>
    <property type="match status" value="1"/>
</dbReference>
<comment type="subcellular location">
    <subcellularLocation>
        <location evidence="1">Membrane</location>
    </subcellularLocation>
</comment>
<evidence type="ECO:0000256" key="1">
    <source>
        <dbReference type="ARBA" id="ARBA00004370"/>
    </source>
</evidence>
<keyword evidence="3 5" id="KW-1133">Transmembrane helix</keyword>
<reference evidence="6" key="1">
    <citation type="submission" date="2020-05" db="EMBL/GenBank/DDBJ databases">
        <authorList>
            <person name="Chiriac C."/>
            <person name="Salcher M."/>
            <person name="Ghai R."/>
            <person name="Kavagutti S V."/>
        </authorList>
    </citation>
    <scope>NUCLEOTIDE SEQUENCE</scope>
</reference>
<dbReference type="PROSITE" id="PS50895">
    <property type="entry name" value="SURF1"/>
    <property type="match status" value="1"/>
</dbReference>
<dbReference type="PANTHER" id="PTHR23427:SF2">
    <property type="entry name" value="SURFEIT LOCUS PROTEIN 1"/>
    <property type="match status" value="1"/>
</dbReference>
<proteinExistence type="predicted"/>
<keyword evidence="4 5" id="KW-0472">Membrane</keyword>
<accession>A0A6J6DP90</accession>